<dbReference type="GO" id="GO:0032259">
    <property type="term" value="P:methylation"/>
    <property type="evidence" value="ECO:0007669"/>
    <property type="project" value="UniProtKB-KW"/>
</dbReference>
<evidence type="ECO:0000313" key="3">
    <source>
        <dbReference type="Proteomes" id="UP000060787"/>
    </source>
</evidence>
<dbReference type="Gene3D" id="3.40.50.150">
    <property type="entry name" value="Vaccinia Virus protein VP39"/>
    <property type="match status" value="2"/>
</dbReference>
<name>A0A0S2FBF6_LYSAN</name>
<dbReference type="InterPro" id="IPR008884">
    <property type="entry name" value="TylF_MeTrfase"/>
</dbReference>
<dbReference type="SUPFAM" id="SSF53335">
    <property type="entry name" value="S-adenosyl-L-methionine-dependent methyltransferases"/>
    <property type="match status" value="2"/>
</dbReference>
<dbReference type="InterPro" id="IPR029063">
    <property type="entry name" value="SAM-dependent_MTases_sf"/>
</dbReference>
<evidence type="ECO:0000313" key="2">
    <source>
        <dbReference type="EMBL" id="ALN80859.1"/>
    </source>
</evidence>
<organism evidence="2 3">
    <name type="scientific">Lysobacter antibioticus</name>
    <dbReference type="NCBI Taxonomy" id="84531"/>
    <lineage>
        <taxon>Bacteria</taxon>
        <taxon>Pseudomonadati</taxon>
        <taxon>Pseudomonadota</taxon>
        <taxon>Gammaproteobacteria</taxon>
        <taxon>Lysobacterales</taxon>
        <taxon>Lysobacteraceae</taxon>
        <taxon>Lysobacter</taxon>
    </lineage>
</organism>
<protein>
    <submittedName>
        <fullName evidence="2">Methyltransferase domain protein</fullName>
    </submittedName>
</protein>
<dbReference type="AlphaFoldDB" id="A0A0S2FBF6"/>
<dbReference type="Pfam" id="PF13489">
    <property type="entry name" value="Methyltransf_23"/>
    <property type="match status" value="1"/>
</dbReference>
<dbReference type="eggNOG" id="COG2227">
    <property type="taxonomic scope" value="Bacteria"/>
</dbReference>
<keyword evidence="2" id="KW-0489">Methyltransferase</keyword>
<dbReference type="PATRIC" id="fig|84531.8.peg.2741"/>
<dbReference type="PANTHER" id="PTHR40036">
    <property type="entry name" value="MACROCIN O-METHYLTRANSFERASE"/>
    <property type="match status" value="1"/>
</dbReference>
<dbReference type="EMBL" id="CP011129">
    <property type="protein sequence ID" value="ALN80859.1"/>
    <property type="molecule type" value="Genomic_DNA"/>
</dbReference>
<proteinExistence type="predicted"/>
<evidence type="ECO:0000256" key="1">
    <source>
        <dbReference type="SAM" id="MobiDB-lite"/>
    </source>
</evidence>
<dbReference type="CDD" id="cd02440">
    <property type="entry name" value="AdoMet_MTases"/>
    <property type="match status" value="1"/>
</dbReference>
<accession>A0A0S2FBF6</accession>
<dbReference type="STRING" id="84531.LA76x_2729"/>
<dbReference type="Proteomes" id="UP000060787">
    <property type="component" value="Chromosome"/>
</dbReference>
<dbReference type="PANTHER" id="PTHR40036:SF1">
    <property type="entry name" value="MACROCIN O-METHYLTRANSFERASE"/>
    <property type="match status" value="1"/>
</dbReference>
<dbReference type="eggNOG" id="COG4122">
    <property type="taxonomic scope" value="Bacteria"/>
</dbReference>
<keyword evidence="3" id="KW-1185">Reference proteome</keyword>
<gene>
    <name evidence="2" type="ORF">LA76x_2729</name>
</gene>
<feature type="compositionally biased region" description="Pro residues" evidence="1">
    <location>
        <begin position="14"/>
        <end position="24"/>
    </location>
</feature>
<feature type="region of interest" description="Disordered" evidence="1">
    <location>
        <begin position="1"/>
        <end position="43"/>
    </location>
</feature>
<keyword evidence="2" id="KW-0808">Transferase</keyword>
<sequence>MKTHPLRAVVASPKPKPQPQPKPTPLARAKPRKAGKKKGPPPPWLGDQALTLLLAQYDFDSVLDVGCGDGLQARHLARHGKRVTTISFESYGAYRPDFVGDFEGFASDERYDLVWCSHALEHQANVGQFLQRLVSFVAPGGLLAITVPPARPYIVGGHLTVWNAGLLLYNLIVAGIDCREARLKVYGYNISLIVRMRKAELPALRHDIGDIERLAAFFPMPVQQGFDGRIEEINWERPRSADIASLDRGAHAATKAAPAIAAAAPVVDAGAALDIAVFRALPVPHKTDLDSLLAVTTAHCPSGHVMEFGVFRGRSLSALAKALPERSVHGFDTFSGLPIPWQRSADSVYPAGHFDTGALPDVPANARLWRGEFGASLPAWLAAHPGPAALLHIDCDLYESTVTVLTLMDERIVPGTVLVFDELCDWNESGVYPAWREGEWRALREWLQRRPHRLRLLARGPKFSAAIQILAASP</sequence>
<feature type="compositionally biased region" description="Basic residues" evidence="1">
    <location>
        <begin position="29"/>
        <end position="39"/>
    </location>
</feature>
<dbReference type="RefSeq" id="WP_057918063.1">
    <property type="nucleotide sequence ID" value="NZ_CP011129.1"/>
</dbReference>
<reference evidence="2 3" key="1">
    <citation type="journal article" date="2015" name="BMC Genomics">
        <title>Comparative genomics and metabolic profiling of the genus Lysobacter.</title>
        <authorList>
            <person name="de Bruijn I."/>
            <person name="Cheng X."/>
            <person name="de Jager V."/>
            <person name="Exposito R.G."/>
            <person name="Watrous J."/>
            <person name="Patel N."/>
            <person name="Postma J."/>
            <person name="Dorrestein P.C."/>
            <person name="Kobayashi D."/>
            <person name="Raaijmakers J.M."/>
        </authorList>
    </citation>
    <scope>NUCLEOTIDE SEQUENCE [LARGE SCALE GENOMIC DNA]</scope>
    <source>
        <strain evidence="2 3">76</strain>
    </source>
</reference>
<dbReference type="KEGG" id="lab:LA76x_2729"/>
<dbReference type="GO" id="GO:0008168">
    <property type="term" value="F:methyltransferase activity"/>
    <property type="evidence" value="ECO:0007669"/>
    <property type="project" value="UniProtKB-KW"/>
</dbReference>
<dbReference type="Pfam" id="PF13578">
    <property type="entry name" value="Methyltransf_24"/>
    <property type="match status" value="1"/>
</dbReference>